<dbReference type="EMBL" id="QRKB01000068">
    <property type="protein sequence ID" value="RHH75439.1"/>
    <property type="molecule type" value="Genomic_DNA"/>
</dbReference>
<accession>A0A414XNJ2</accession>
<dbReference type="Proteomes" id="UP000284548">
    <property type="component" value="Unassembled WGS sequence"/>
</dbReference>
<evidence type="ECO:0000313" key="3">
    <source>
        <dbReference type="EMBL" id="RHH75439.1"/>
    </source>
</evidence>
<dbReference type="Proteomes" id="UP001209476">
    <property type="component" value="Unassembled WGS sequence"/>
</dbReference>
<dbReference type="RefSeq" id="WP_118255853.1">
    <property type="nucleotide sequence ID" value="NZ_JAPDUL010000002.1"/>
</dbReference>
<evidence type="ECO:0000313" key="2">
    <source>
        <dbReference type="EMBL" id="MCW4166448.1"/>
    </source>
</evidence>
<dbReference type="Pfam" id="PF12099">
    <property type="entry name" value="DUF3575"/>
    <property type="match status" value="1"/>
</dbReference>
<evidence type="ECO:0000313" key="4">
    <source>
        <dbReference type="Proteomes" id="UP000284548"/>
    </source>
</evidence>
<organism evidence="3 4">
    <name type="scientific">Segatella copri</name>
    <dbReference type="NCBI Taxonomy" id="165179"/>
    <lineage>
        <taxon>Bacteria</taxon>
        <taxon>Pseudomonadati</taxon>
        <taxon>Bacteroidota</taxon>
        <taxon>Bacteroidia</taxon>
        <taxon>Bacteroidales</taxon>
        <taxon>Prevotellaceae</taxon>
        <taxon>Segatella</taxon>
    </lineage>
</organism>
<proteinExistence type="predicted"/>
<reference evidence="2" key="2">
    <citation type="submission" date="2022-11" db="EMBL/GenBank/DDBJ databases">
        <title>Genomic repertoires linked with pathogenic potency of arthritogenic Prevotella copri isolated from the gut of rheumatoid arthritis patients.</title>
        <authorList>
            <person name="Nii T."/>
            <person name="Maeda Y."/>
            <person name="Motooka D."/>
            <person name="Naito M."/>
            <person name="Matsumoto Y."/>
            <person name="Ogawa T."/>
            <person name="Oguro-Igashira E."/>
            <person name="Kishikawa T."/>
            <person name="Yamashita M."/>
            <person name="Koizumi S."/>
            <person name="Kurakawa T."/>
            <person name="Okumura R."/>
            <person name="Kayama H."/>
            <person name="Murakami M."/>
            <person name="Sakaguchi T."/>
            <person name="Das B."/>
            <person name="Nakamura S."/>
            <person name="Okada Y."/>
            <person name="Kumanogoh A."/>
            <person name="Takeda K."/>
        </authorList>
    </citation>
    <scope>NUCLEOTIDE SEQUENCE</scope>
    <source>
        <strain evidence="2">RA-N001-16</strain>
    </source>
</reference>
<comment type="caution">
    <text evidence="3">The sequence shown here is derived from an EMBL/GenBank/DDBJ whole genome shotgun (WGS) entry which is preliminary data.</text>
</comment>
<reference evidence="3 4" key="1">
    <citation type="submission" date="2018-08" db="EMBL/GenBank/DDBJ databases">
        <title>A genome reference for cultivated species of the human gut microbiota.</title>
        <authorList>
            <person name="Zou Y."/>
            <person name="Xue W."/>
            <person name="Luo G."/>
        </authorList>
    </citation>
    <scope>NUCLEOTIDE SEQUENCE [LARGE SCALE GENOMIC DNA]</scope>
    <source>
        <strain evidence="3 4">AM16-54</strain>
    </source>
</reference>
<keyword evidence="1" id="KW-0732">Signal</keyword>
<dbReference type="EMBL" id="JAPDUM010000002">
    <property type="protein sequence ID" value="MCW4166448.1"/>
    <property type="molecule type" value="Genomic_DNA"/>
</dbReference>
<gene>
    <name evidence="3" type="ORF">DW192_15325</name>
    <name evidence="2" type="ORF">ONS98_14760</name>
</gene>
<protein>
    <submittedName>
        <fullName evidence="3">DUF3575 domain-containing protein</fullName>
    </submittedName>
</protein>
<evidence type="ECO:0000256" key="1">
    <source>
        <dbReference type="SAM" id="SignalP"/>
    </source>
</evidence>
<sequence length="220" mass="25339">MRKILFLLLLAFPCTSRIAAQDIHFIGKRSVDTCHAKANCKNPILWKLKTNLLYDAFVVPNISAEMHLGRNWSAGLGYWYTWWKTNPCHRYWRSYGGEIDIRKYFGSQALKSHLTGHHLGAVSQMGMYDVEFGKRGNMSDFSYTIGAEYGYTFPISPRVSLDLAMALGYFGGTYKVYDPIDTHYVWQENRNRRYFGPVKADITLAFQIGKNYRTEKGGMK</sequence>
<dbReference type="InterPro" id="IPR021958">
    <property type="entry name" value="DUF3575"/>
</dbReference>
<feature type="chain" id="PRO_5019420136" evidence="1">
    <location>
        <begin position="20"/>
        <end position="220"/>
    </location>
</feature>
<feature type="signal peptide" evidence="1">
    <location>
        <begin position="1"/>
        <end position="19"/>
    </location>
</feature>
<dbReference type="AlphaFoldDB" id="A0A414XNJ2"/>
<name>A0A414XNJ2_9BACT</name>